<dbReference type="AlphaFoldDB" id="A0A4P8YHY9"/>
<keyword evidence="7 10" id="KW-0659">Purine metabolism</keyword>
<evidence type="ECO:0000256" key="10">
    <source>
        <dbReference type="RuleBase" id="RU361270"/>
    </source>
</evidence>
<protein>
    <recommendedName>
        <fullName evidence="6 10">5-hydroxyisourate hydrolase</fullName>
        <shortName evidence="10">HIU hydrolase</shortName>
        <shortName evidence="10">HIUHase</shortName>
        <ecNumber evidence="5 10">3.5.2.17</ecNumber>
    </recommendedName>
</protein>
<dbReference type="Pfam" id="PF00576">
    <property type="entry name" value="Transthyretin"/>
    <property type="match status" value="1"/>
</dbReference>
<dbReference type="PRINTS" id="PR00189">
    <property type="entry name" value="TRNSTHYRETIN"/>
</dbReference>
<dbReference type="InterPro" id="IPR036817">
    <property type="entry name" value="Transthyretin/HIU_hydrolase_sf"/>
</dbReference>
<evidence type="ECO:0000313" key="12">
    <source>
        <dbReference type="EMBL" id="QCT20319.1"/>
    </source>
</evidence>
<accession>A0A4P8YHY9</accession>
<dbReference type="GO" id="GO:0033971">
    <property type="term" value="F:hydroxyisourate hydrolase activity"/>
    <property type="evidence" value="ECO:0007669"/>
    <property type="project" value="UniProtKB-EC"/>
</dbReference>
<dbReference type="OrthoDB" id="9792386at2"/>
<dbReference type="EMBL" id="CP040428">
    <property type="protein sequence ID" value="QCT20319.1"/>
    <property type="molecule type" value="Genomic_DNA"/>
</dbReference>
<comment type="similarity">
    <text evidence="3 10">Belongs to the transthyretin family. 5-hydroxyisourate hydrolase subfamily.</text>
</comment>
<dbReference type="RefSeq" id="WP_138096194.1">
    <property type="nucleotide sequence ID" value="NZ_CP040428.1"/>
</dbReference>
<proteinExistence type="inferred from homology"/>
<comment type="function">
    <text evidence="2">Catalyzes the hydrolysis of 5-hydroxyisourate (HIU) to 2-oxo-4-hydroxy-4-carboxy-5-ureidoimidazoline (OHCU).</text>
</comment>
<dbReference type="InterPro" id="IPR023418">
    <property type="entry name" value="Thyroxine_BS"/>
</dbReference>
<dbReference type="Proteomes" id="UP000302163">
    <property type="component" value="Chromosome"/>
</dbReference>
<feature type="domain" description="Transthyretin/hydroxyisourate hydrolase" evidence="11">
    <location>
        <begin position="4"/>
        <end position="110"/>
    </location>
</feature>
<reference evidence="12 13" key="1">
    <citation type="submission" date="2019-05" db="EMBL/GenBank/DDBJ databases">
        <title>Complete genome sequence of Izhakiella calystegiae KSNA2, an endophyte isolated from beach morning glory (Calystegia soldanella).</title>
        <authorList>
            <person name="Jiang L."/>
            <person name="Jeong J.C."/>
            <person name="Kim C.Y."/>
            <person name="Kim D.H."/>
            <person name="Kim S.W."/>
            <person name="Lee j."/>
        </authorList>
    </citation>
    <scope>NUCLEOTIDE SEQUENCE [LARGE SCALE GENOMIC DNA]</scope>
    <source>
        <strain evidence="12 13">KSNA2</strain>
    </source>
</reference>
<feature type="binding site" evidence="9">
    <location>
        <position position="45"/>
    </location>
    <ligand>
        <name>substrate</name>
    </ligand>
</feature>
<feature type="binding site" evidence="9">
    <location>
        <position position="7"/>
    </location>
    <ligand>
        <name>substrate</name>
    </ligand>
</feature>
<evidence type="ECO:0000313" key="13">
    <source>
        <dbReference type="Proteomes" id="UP000302163"/>
    </source>
</evidence>
<dbReference type="PANTHER" id="PTHR10395">
    <property type="entry name" value="URICASE AND TRANSTHYRETIN-RELATED"/>
    <property type="match status" value="1"/>
</dbReference>
<evidence type="ECO:0000256" key="7">
    <source>
        <dbReference type="ARBA" id="ARBA00022631"/>
    </source>
</evidence>
<evidence type="ECO:0000256" key="8">
    <source>
        <dbReference type="ARBA" id="ARBA00022801"/>
    </source>
</evidence>
<sequence length="111" mass="12114">MSSLSSHILDISRGKPAAGVVVRLLRLEGEAYQELGRATTNDNGRIAAFSDQPLLAGRYQLIAELGDWFAARDLQSLYPCACIDFVLGEGDEHYHLPFTIAPGGWSTYRGS</sequence>
<gene>
    <name evidence="12" type="primary">uraH</name>
    <name evidence="12" type="ORF">FEM41_11995</name>
</gene>
<name>A0A4P8YHY9_9ENTR</name>
<dbReference type="NCBIfam" id="TIGR02962">
    <property type="entry name" value="hdxy_isourate"/>
    <property type="match status" value="1"/>
</dbReference>
<dbReference type="InterPro" id="IPR023416">
    <property type="entry name" value="Transthyretin/HIU_hydrolase_d"/>
</dbReference>
<keyword evidence="13" id="KW-1185">Reference proteome</keyword>
<dbReference type="GO" id="GO:0006144">
    <property type="term" value="P:purine nucleobase metabolic process"/>
    <property type="evidence" value="ECO:0007669"/>
    <property type="project" value="UniProtKB-KW"/>
</dbReference>
<evidence type="ECO:0000256" key="4">
    <source>
        <dbReference type="ARBA" id="ARBA00011881"/>
    </source>
</evidence>
<evidence type="ECO:0000256" key="1">
    <source>
        <dbReference type="ARBA" id="ARBA00001043"/>
    </source>
</evidence>
<evidence type="ECO:0000256" key="3">
    <source>
        <dbReference type="ARBA" id="ARBA00009850"/>
    </source>
</evidence>
<evidence type="ECO:0000256" key="5">
    <source>
        <dbReference type="ARBA" id="ARBA00012609"/>
    </source>
</evidence>
<dbReference type="PROSITE" id="PS00768">
    <property type="entry name" value="TRANSTHYRETIN_1"/>
    <property type="match status" value="1"/>
</dbReference>
<dbReference type="InterPro" id="IPR014306">
    <property type="entry name" value="Hydroxyisourate_hydrolase"/>
</dbReference>
<evidence type="ECO:0000256" key="9">
    <source>
        <dbReference type="PIRSR" id="PIRSR600895-51"/>
    </source>
</evidence>
<dbReference type="InterPro" id="IPR000895">
    <property type="entry name" value="Transthyretin/HIU_hydrolase"/>
</dbReference>
<keyword evidence="8 10" id="KW-0378">Hydrolase</keyword>
<dbReference type="SUPFAM" id="SSF49472">
    <property type="entry name" value="Transthyretin (synonym: prealbumin)"/>
    <property type="match status" value="1"/>
</dbReference>
<dbReference type="Gene3D" id="2.60.40.180">
    <property type="entry name" value="Transthyretin/hydroxyisourate hydrolase domain"/>
    <property type="match status" value="1"/>
</dbReference>
<dbReference type="EC" id="3.5.2.17" evidence="5 10"/>
<evidence type="ECO:0000256" key="2">
    <source>
        <dbReference type="ARBA" id="ARBA00002704"/>
    </source>
</evidence>
<feature type="binding site" evidence="9">
    <location>
        <position position="108"/>
    </location>
    <ligand>
        <name>substrate</name>
    </ligand>
</feature>
<dbReference type="CDD" id="cd05822">
    <property type="entry name" value="TLP_HIUase"/>
    <property type="match status" value="1"/>
</dbReference>
<organism evidence="12 13">
    <name type="scientific">Jejubacter calystegiae</name>
    <dbReference type="NCBI Taxonomy" id="2579935"/>
    <lineage>
        <taxon>Bacteria</taxon>
        <taxon>Pseudomonadati</taxon>
        <taxon>Pseudomonadota</taxon>
        <taxon>Gammaproteobacteria</taxon>
        <taxon>Enterobacterales</taxon>
        <taxon>Enterobacteriaceae</taxon>
        <taxon>Jejubacter</taxon>
    </lineage>
</organism>
<evidence type="ECO:0000256" key="6">
    <source>
        <dbReference type="ARBA" id="ARBA00017539"/>
    </source>
</evidence>
<comment type="subunit">
    <text evidence="4 10">Homotetramer.</text>
</comment>
<evidence type="ECO:0000259" key="11">
    <source>
        <dbReference type="Pfam" id="PF00576"/>
    </source>
</evidence>
<comment type="catalytic activity">
    <reaction evidence="1 10">
        <text>5-hydroxyisourate + H2O = 5-hydroxy-2-oxo-4-ureido-2,5-dihydro-1H-imidazole-5-carboxylate + H(+)</text>
        <dbReference type="Rhea" id="RHEA:23736"/>
        <dbReference type="ChEBI" id="CHEBI:15377"/>
        <dbReference type="ChEBI" id="CHEBI:15378"/>
        <dbReference type="ChEBI" id="CHEBI:18072"/>
        <dbReference type="ChEBI" id="CHEBI:58639"/>
        <dbReference type="EC" id="3.5.2.17"/>
    </reaction>
</comment>
<dbReference type="PANTHER" id="PTHR10395:SF7">
    <property type="entry name" value="5-HYDROXYISOURATE HYDROLASE"/>
    <property type="match status" value="1"/>
</dbReference>
<dbReference type="KEGG" id="izh:FEM41_11995"/>